<dbReference type="GO" id="GO:0046872">
    <property type="term" value="F:metal ion binding"/>
    <property type="evidence" value="ECO:0007669"/>
    <property type="project" value="UniProtKB-KW"/>
</dbReference>
<evidence type="ECO:0000256" key="3">
    <source>
        <dbReference type="ARBA" id="ARBA00023235"/>
    </source>
</evidence>
<organism evidence="4 5">
    <name type="scientific">Candidatus Synechococcus spongiarum 142</name>
    <dbReference type="NCBI Taxonomy" id="1608213"/>
    <lineage>
        <taxon>Bacteria</taxon>
        <taxon>Bacillati</taxon>
        <taxon>Cyanobacteriota</taxon>
        <taxon>Cyanophyceae</taxon>
        <taxon>Synechococcales</taxon>
        <taxon>Synechococcaceae</taxon>
        <taxon>Synechococcus</taxon>
    </lineage>
</organism>
<protein>
    <submittedName>
        <fullName evidence="4">Phosphoglucomutase</fullName>
    </submittedName>
</protein>
<feature type="non-terminal residue" evidence="4">
    <location>
        <position position="1"/>
    </location>
</feature>
<dbReference type="InterPro" id="IPR045244">
    <property type="entry name" value="PGM"/>
</dbReference>
<gene>
    <name evidence="4" type="ORF">TH68_03515</name>
</gene>
<dbReference type="Proteomes" id="UP000035054">
    <property type="component" value="Unassembled WGS sequence"/>
</dbReference>
<dbReference type="SUPFAM" id="SSF55957">
    <property type="entry name" value="Phosphoglucomutase, C-terminal domain"/>
    <property type="match status" value="1"/>
</dbReference>
<reference evidence="4 5" key="1">
    <citation type="submission" date="2015-01" db="EMBL/GenBank/DDBJ databases">
        <title>Lifestyle Evolution in Cyanobacterial Symbionts of Sponges.</title>
        <authorList>
            <person name="Burgsdorf I."/>
            <person name="Slaby B.M."/>
            <person name="Handley K.M."/>
            <person name="Haber M."/>
            <person name="Blom J."/>
            <person name="Marshall C.W."/>
            <person name="Gilbert J.A."/>
            <person name="Hentschel U."/>
            <person name="Steindler L."/>
        </authorList>
    </citation>
    <scope>NUCLEOTIDE SEQUENCE [LARGE SCALE GENOMIC DNA]</scope>
    <source>
        <strain evidence="4">142</strain>
    </source>
</reference>
<dbReference type="AlphaFoldDB" id="A0A6N3XCX5"/>
<comment type="caution">
    <text evidence="4">The sequence shown here is derived from an EMBL/GenBank/DDBJ whole genome shotgun (WGS) entry which is preliminary data.</text>
</comment>
<dbReference type="GO" id="GO:0004614">
    <property type="term" value="F:phosphoglucomutase activity"/>
    <property type="evidence" value="ECO:0007669"/>
    <property type="project" value="InterPro"/>
</dbReference>
<evidence type="ECO:0000256" key="1">
    <source>
        <dbReference type="ARBA" id="ARBA00022723"/>
    </source>
</evidence>
<name>A0A6N3XCX5_9SYNE</name>
<dbReference type="Gene3D" id="3.30.310.50">
    <property type="entry name" value="Alpha-D-phosphohexomutase, C-terminal domain"/>
    <property type="match status" value="1"/>
</dbReference>
<dbReference type="FunFam" id="3.30.310.50:FF:000002">
    <property type="entry name" value="Phosphoglucomutase 5"/>
    <property type="match status" value="1"/>
</dbReference>
<dbReference type="InterPro" id="IPR036900">
    <property type="entry name" value="A-D-PHexomutase_C_sf"/>
</dbReference>
<sequence length="137" mass="15085">YGRHYYSRHDYEGVEQTAAAELYGKLRDQLPQLTGQPLAGDRIGRADEFSYTDPVDGSISRQQGLRILLESGSRMIFRLSGTGTRGATLRLYLERYEPNTGALNLDPQTALAPLIRGADQLAGIRHYTGMGAPTVIT</sequence>
<dbReference type="PANTHER" id="PTHR22573:SF2">
    <property type="entry name" value="PHOSPHOGLUCOMUTASE"/>
    <property type="match status" value="1"/>
</dbReference>
<keyword evidence="1" id="KW-0479">Metal-binding</keyword>
<dbReference type="Pfam" id="PF24947">
    <property type="entry name" value="PGM1_C_vert_fung"/>
    <property type="match status" value="1"/>
</dbReference>
<evidence type="ECO:0000313" key="4">
    <source>
        <dbReference type="EMBL" id="KKZ14876.1"/>
    </source>
</evidence>
<keyword evidence="3" id="KW-0413">Isomerase</keyword>
<dbReference type="GO" id="GO:0005975">
    <property type="term" value="P:carbohydrate metabolic process"/>
    <property type="evidence" value="ECO:0007669"/>
    <property type="project" value="InterPro"/>
</dbReference>
<evidence type="ECO:0000256" key="2">
    <source>
        <dbReference type="ARBA" id="ARBA00022842"/>
    </source>
</evidence>
<accession>A0A6N3XCX5</accession>
<dbReference type="GO" id="GO:0005829">
    <property type="term" value="C:cytosol"/>
    <property type="evidence" value="ECO:0007669"/>
    <property type="project" value="TreeGrafter"/>
</dbReference>
<dbReference type="PANTHER" id="PTHR22573">
    <property type="entry name" value="PHOSPHOHEXOMUTASE FAMILY MEMBER"/>
    <property type="match status" value="1"/>
</dbReference>
<evidence type="ECO:0000313" key="5">
    <source>
        <dbReference type="Proteomes" id="UP000035054"/>
    </source>
</evidence>
<keyword evidence="2" id="KW-0460">Magnesium</keyword>
<dbReference type="EMBL" id="JXUO01000113">
    <property type="protein sequence ID" value="KKZ14876.1"/>
    <property type="molecule type" value="Genomic_DNA"/>
</dbReference>
<proteinExistence type="predicted"/>